<dbReference type="SUPFAM" id="SSF117281">
    <property type="entry name" value="Kelch motif"/>
    <property type="match status" value="1"/>
</dbReference>
<dbReference type="Gene3D" id="2.120.10.80">
    <property type="entry name" value="Kelch-type beta propeller"/>
    <property type="match status" value="1"/>
</dbReference>
<keyword evidence="2" id="KW-1185">Reference proteome</keyword>
<sequence length="140" mass="15290">ANNLSLQFYQNIPGPTPPASDGRIIIFGGDGNNGNNGIIYGDLWILDIATYRWSIGNILNPIFDLTLYAHTATLVDNYMFVAFVMLNISQKDSYKWVTEFTPNINVKTTTTTTIPSNSFPSNTNISDPKNTGLVIGAIVG</sequence>
<name>A0A9N9IJP7_9GLOM</name>
<proteinExistence type="predicted"/>
<dbReference type="Proteomes" id="UP000789508">
    <property type="component" value="Unassembled WGS sequence"/>
</dbReference>
<dbReference type="InterPro" id="IPR015915">
    <property type="entry name" value="Kelch-typ_b-propeller"/>
</dbReference>
<accession>A0A9N9IJP7</accession>
<feature type="non-terminal residue" evidence="1">
    <location>
        <position position="140"/>
    </location>
</feature>
<evidence type="ECO:0000313" key="2">
    <source>
        <dbReference type="Proteomes" id="UP000789508"/>
    </source>
</evidence>
<reference evidence="1" key="1">
    <citation type="submission" date="2021-06" db="EMBL/GenBank/DDBJ databases">
        <authorList>
            <person name="Kallberg Y."/>
            <person name="Tangrot J."/>
            <person name="Rosling A."/>
        </authorList>
    </citation>
    <scope>NUCLEOTIDE SEQUENCE</scope>
    <source>
        <strain evidence="1">FL130A</strain>
    </source>
</reference>
<dbReference type="OrthoDB" id="2393475at2759"/>
<feature type="non-terminal residue" evidence="1">
    <location>
        <position position="1"/>
    </location>
</feature>
<protein>
    <submittedName>
        <fullName evidence="1">10688_t:CDS:1</fullName>
    </submittedName>
</protein>
<evidence type="ECO:0000313" key="1">
    <source>
        <dbReference type="EMBL" id="CAG8736232.1"/>
    </source>
</evidence>
<gene>
    <name evidence="1" type="ORF">ALEPTO_LOCUS12798</name>
</gene>
<organism evidence="1 2">
    <name type="scientific">Ambispora leptoticha</name>
    <dbReference type="NCBI Taxonomy" id="144679"/>
    <lineage>
        <taxon>Eukaryota</taxon>
        <taxon>Fungi</taxon>
        <taxon>Fungi incertae sedis</taxon>
        <taxon>Mucoromycota</taxon>
        <taxon>Glomeromycotina</taxon>
        <taxon>Glomeromycetes</taxon>
        <taxon>Archaeosporales</taxon>
        <taxon>Ambisporaceae</taxon>
        <taxon>Ambispora</taxon>
    </lineage>
</organism>
<dbReference type="AlphaFoldDB" id="A0A9N9IJP7"/>
<comment type="caution">
    <text evidence="1">The sequence shown here is derived from an EMBL/GenBank/DDBJ whole genome shotgun (WGS) entry which is preliminary data.</text>
</comment>
<dbReference type="EMBL" id="CAJVPS010032945">
    <property type="protein sequence ID" value="CAG8736232.1"/>
    <property type="molecule type" value="Genomic_DNA"/>
</dbReference>